<protein>
    <submittedName>
        <fullName evidence="3">Uncharacterized protein</fullName>
    </submittedName>
</protein>
<feature type="compositionally biased region" description="Basic and acidic residues" evidence="2">
    <location>
        <begin position="61"/>
        <end position="75"/>
    </location>
</feature>
<accession>A0A074ZL37</accession>
<evidence type="ECO:0000256" key="2">
    <source>
        <dbReference type="SAM" id="MobiDB-lite"/>
    </source>
</evidence>
<feature type="region of interest" description="Disordered" evidence="2">
    <location>
        <begin position="1"/>
        <end position="20"/>
    </location>
</feature>
<evidence type="ECO:0000313" key="3">
    <source>
        <dbReference type="EMBL" id="KEQ99111.1"/>
    </source>
</evidence>
<dbReference type="HOGENOM" id="CLU_758587_0_0_1"/>
<feature type="compositionally biased region" description="Acidic residues" evidence="2">
    <location>
        <begin position="349"/>
        <end position="365"/>
    </location>
</feature>
<reference evidence="3 4" key="1">
    <citation type="journal article" date="2014" name="BMC Genomics">
        <title>Genome sequencing of four Aureobasidium pullulans varieties: biotechnological potential, stress tolerance, and description of new species.</title>
        <authorList>
            <person name="Gostin Ar C."/>
            <person name="Ohm R.A."/>
            <person name="Kogej T."/>
            <person name="Sonjak S."/>
            <person name="Turk M."/>
            <person name="Zajc J."/>
            <person name="Zalar P."/>
            <person name="Grube M."/>
            <person name="Sun H."/>
            <person name="Han J."/>
            <person name="Sharma A."/>
            <person name="Chiniquy J."/>
            <person name="Ngan C.Y."/>
            <person name="Lipzen A."/>
            <person name="Barry K."/>
            <person name="Grigoriev I.V."/>
            <person name="Gunde-Cimerman N."/>
        </authorList>
    </citation>
    <scope>NUCLEOTIDE SEQUENCE [LARGE SCALE GENOMIC DNA]</scope>
    <source>
        <strain evidence="3 4">EXF-2481</strain>
    </source>
</reference>
<evidence type="ECO:0000256" key="1">
    <source>
        <dbReference type="SAM" id="Coils"/>
    </source>
</evidence>
<name>A0A074ZL37_AURSE</name>
<feature type="coiled-coil region" evidence="1">
    <location>
        <begin position="161"/>
        <end position="191"/>
    </location>
</feature>
<keyword evidence="1" id="KW-0175">Coiled coil</keyword>
<sequence>MARIGNITLDPAGPPKGPAVDTVKVVKTDQLPVSKPVPEEDQSEEDDIMFISDAKMKIVEPKKTVEPKKLAKHQDAITLKKPAGSVQPPESVRDPTGKEPGSGSAQAPKTPRNQVQKKPAVKSVKSAQAPKTPGNVTQKKPAVESATVSKPPVSEMDAAEIEREVGLNELVKQKLNEVEEKTRDMEKVLAEEYTALLDRGWEIKAGKIVSTISVADVESKAFLFDIDSRDTTDCTRRIQLRLRGLALVANTHVSEGTKFASEVAHYLGPQRYRTVFGTELPECIPPDSDSDDEGAELTSSEKDDLENAMSHENMDETENVQTSIELDEEKGKVSDEDEIEVDKVVQISDESDEDKGEVSDDDDNQ</sequence>
<dbReference type="GeneID" id="25365554"/>
<dbReference type="InParanoid" id="A0A074ZL37"/>
<feature type="region of interest" description="Disordered" evidence="2">
    <location>
        <begin position="280"/>
        <end position="365"/>
    </location>
</feature>
<evidence type="ECO:0000313" key="4">
    <source>
        <dbReference type="Proteomes" id="UP000030641"/>
    </source>
</evidence>
<feature type="region of interest" description="Disordered" evidence="2">
    <location>
        <begin position="61"/>
        <end position="153"/>
    </location>
</feature>
<dbReference type="RefSeq" id="XP_013347482.1">
    <property type="nucleotide sequence ID" value="XM_013492028.1"/>
</dbReference>
<organism evidence="3 4">
    <name type="scientific">Aureobasidium subglaciale (strain EXF-2481)</name>
    <name type="common">Aureobasidium pullulans var. subglaciale</name>
    <dbReference type="NCBI Taxonomy" id="1043005"/>
    <lineage>
        <taxon>Eukaryota</taxon>
        <taxon>Fungi</taxon>
        <taxon>Dikarya</taxon>
        <taxon>Ascomycota</taxon>
        <taxon>Pezizomycotina</taxon>
        <taxon>Dothideomycetes</taxon>
        <taxon>Dothideomycetidae</taxon>
        <taxon>Dothideales</taxon>
        <taxon>Saccotheciaceae</taxon>
        <taxon>Aureobasidium</taxon>
    </lineage>
</organism>
<dbReference type="EMBL" id="KL584751">
    <property type="protein sequence ID" value="KEQ99111.1"/>
    <property type="molecule type" value="Genomic_DNA"/>
</dbReference>
<dbReference type="Proteomes" id="UP000030641">
    <property type="component" value="Unassembled WGS sequence"/>
</dbReference>
<feature type="compositionally biased region" description="Polar residues" evidence="2">
    <location>
        <begin position="103"/>
        <end position="116"/>
    </location>
</feature>
<proteinExistence type="predicted"/>
<gene>
    <name evidence="3" type="ORF">AUEXF2481DRAFT_36408</name>
</gene>
<keyword evidence="4" id="KW-1185">Reference proteome</keyword>
<dbReference type="AlphaFoldDB" id="A0A074ZL37"/>